<protein>
    <submittedName>
        <fullName evidence="8">Uncharacterized protein</fullName>
    </submittedName>
</protein>
<comment type="caution">
    <text evidence="8">The sequence shown here is derived from an EMBL/GenBank/DDBJ whole genome shotgun (WGS) entry which is preliminary data.</text>
</comment>
<evidence type="ECO:0000256" key="7">
    <source>
        <dbReference type="ARBA" id="ARBA00023242"/>
    </source>
</evidence>
<evidence type="ECO:0000256" key="3">
    <source>
        <dbReference type="ARBA" id="ARBA00022816"/>
    </source>
</evidence>
<accession>A0AAV2Q2J0</accession>
<sequence>MSTNMAVRVGEVLAISKVLEERTKDGAIKTNGGEQLIDISDDIIIAWSKEDGCLLSQLLHPPDSKVQTLNLSNPPMWDVHRIVLNRSGSGLALVGSRGVAVVELPRRWGDPLLFEGGRETVTCRVEYIADRFFSCHPKLEVISAEWYPGAPDHNHLVLLTSDNYLRIYSLSSPEIPEQAVSVGLVKTNVLNSSSTNLQGATLGEMAVGMSFASPIKDEKHQSGNPMSNGVTNGMIDPSDEEKQKHLELLWPVFILYGNGDVYYTITSLSPARGQKRVVYGPLSVSPPCEDNYGNDSCSLVALQSSPTVLVIANTSGSIRHCIVVTKNPHENGGPNSLIKARDKNCYFISILSTMGLDPYNIIREFRPLGTVPDTDRLTIRLVLYCHTDPLLVTVNMASSLHNTVFHLLNDQPFLPEAHFTLSRCSVFLTVRSKTFASNRGIPIMGAVRVTSDYNIFYLSTPSRIFEQGM</sequence>
<keyword evidence="5" id="KW-0811">Translocation</keyword>
<evidence type="ECO:0000256" key="2">
    <source>
        <dbReference type="ARBA" id="ARBA00022448"/>
    </source>
</evidence>
<gene>
    <name evidence="8" type="ORF">MNOR_LOCUS6274</name>
</gene>
<dbReference type="PANTHER" id="PTHR13257">
    <property type="entry name" value="NUCLEOPORIN NUP84-RELATED"/>
    <property type="match status" value="1"/>
</dbReference>
<feature type="non-terminal residue" evidence="8">
    <location>
        <position position="469"/>
    </location>
</feature>
<reference evidence="8 9" key="1">
    <citation type="submission" date="2024-05" db="EMBL/GenBank/DDBJ databases">
        <authorList>
            <person name="Wallberg A."/>
        </authorList>
    </citation>
    <scope>NUCLEOTIDE SEQUENCE [LARGE SCALE GENOMIC DNA]</scope>
</reference>
<dbReference type="Proteomes" id="UP001497623">
    <property type="component" value="Unassembled WGS sequence"/>
</dbReference>
<keyword evidence="6" id="KW-0906">Nuclear pore complex</keyword>
<dbReference type="Pfam" id="PF10168">
    <property type="entry name" value="Nup88"/>
    <property type="match status" value="1"/>
</dbReference>
<dbReference type="PANTHER" id="PTHR13257:SF0">
    <property type="entry name" value="NUCLEAR PORE COMPLEX PROTEIN NUP88"/>
    <property type="match status" value="1"/>
</dbReference>
<dbReference type="AlphaFoldDB" id="A0AAV2Q2J0"/>
<dbReference type="GO" id="GO:0006406">
    <property type="term" value="P:mRNA export from nucleus"/>
    <property type="evidence" value="ECO:0007669"/>
    <property type="project" value="TreeGrafter"/>
</dbReference>
<dbReference type="EMBL" id="CAXKWB010002562">
    <property type="protein sequence ID" value="CAL4067188.1"/>
    <property type="molecule type" value="Genomic_DNA"/>
</dbReference>
<dbReference type="SUPFAM" id="SSF50978">
    <property type="entry name" value="WD40 repeat-like"/>
    <property type="match status" value="1"/>
</dbReference>
<evidence type="ECO:0000256" key="5">
    <source>
        <dbReference type="ARBA" id="ARBA00023010"/>
    </source>
</evidence>
<dbReference type="InterPro" id="IPR037700">
    <property type="entry name" value="NUP88/NUP82"/>
</dbReference>
<dbReference type="GO" id="GO:0006606">
    <property type="term" value="P:protein import into nucleus"/>
    <property type="evidence" value="ECO:0007669"/>
    <property type="project" value="TreeGrafter"/>
</dbReference>
<keyword evidence="2" id="KW-0813">Transport</keyword>
<dbReference type="GO" id="GO:0000055">
    <property type="term" value="P:ribosomal large subunit export from nucleus"/>
    <property type="evidence" value="ECO:0007669"/>
    <property type="project" value="InterPro"/>
</dbReference>
<dbReference type="GO" id="GO:0017056">
    <property type="term" value="F:structural constituent of nuclear pore"/>
    <property type="evidence" value="ECO:0007669"/>
    <property type="project" value="InterPro"/>
</dbReference>
<keyword evidence="3" id="KW-0509">mRNA transport</keyword>
<evidence type="ECO:0000256" key="6">
    <source>
        <dbReference type="ARBA" id="ARBA00023132"/>
    </source>
</evidence>
<organism evidence="8 9">
    <name type="scientific">Meganyctiphanes norvegica</name>
    <name type="common">Northern krill</name>
    <name type="synonym">Thysanopoda norvegica</name>
    <dbReference type="NCBI Taxonomy" id="48144"/>
    <lineage>
        <taxon>Eukaryota</taxon>
        <taxon>Metazoa</taxon>
        <taxon>Ecdysozoa</taxon>
        <taxon>Arthropoda</taxon>
        <taxon>Crustacea</taxon>
        <taxon>Multicrustacea</taxon>
        <taxon>Malacostraca</taxon>
        <taxon>Eumalacostraca</taxon>
        <taxon>Eucarida</taxon>
        <taxon>Euphausiacea</taxon>
        <taxon>Euphausiidae</taxon>
        <taxon>Meganyctiphanes</taxon>
    </lineage>
</organism>
<keyword evidence="9" id="KW-1185">Reference proteome</keyword>
<dbReference type="InterPro" id="IPR036322">
    <property type="entry name" value="WD40_repeat_dom_sf"/>
</dbReference>
<proteinExistence type="predicted"/>
<name>A0AAV2Q2J0_MEGNR</name>
<keyword evidence="7" id="KW-0539">Nucleus</keyword>
<evidence type="ECO:0000256" key="1">
    <source>
        <dbReference type="ARBA" id="ARBA00004567"/>
    </source>
</evidence>
<keyword evidence="4" id="KW-0653">Protein transport</keyword>
<evidence type="ECO:0000313" key="8">
    <source>
        <dbReference type="EMBL" id="CAL4067188.1"/>
    </source>
</evidence>
<dbReference type="GO" id="GO:0005643">
    <property type="term" value="C:nuclear pore"/>
    <property type="evidence" value="ECO:0007669"/>
    <property type="project" value="UniProtKB-SubCell"/>
</dbReference>
<evidence type="ECO:0000313" key="9">
    <source>
        <dbReference type="Proteomes" id="UP001497623"/>
    </source>
</evidence>
<comment type="subcellular location">
    <subcellularLocation>
        <location evidence="1">Nucleus</location>
        <location evidence="1">Nuclear pore complex</location>
    </subcellularLocation>
</comment>
<evidence type="ECO:0000256" key="4">
    <source>
        <dbReference type="ARBA" id="ARBA00022927"/>
    </source>
</evidence>
<dbReference type="GO" id="GO:0000056">
    <property type="term" value="P:ribosomal small subunit export from nucleus"/>
    <property type="evidence" value="ECO:0007669"/>
    <property type="project" value="InterPro"/>
</dbReference>
<dbReference type="InterPro" id="IPR019321">
    <property type="entry name" value="Nucleoporin_Nup88"/>
</dbReference>